<feature type="transmembrane region" description="Helical" evidence="1">
    <location>
        <begin position="166"/>
        <end position="182"/>
    </location>
</feature>
<evidence type="ECO:0000259" key="2">
    <source>
        <dbReference type="Pfam" id="PF14351"/>
    </source>
</evidence>
<feature type="domain" description="DUF4401" evidence="2">
    <location>
        <begin position="38"/>
        <end position="347"/>
    </location>
</feature>
<comment type="caution">
    <text evidence="3">The sequence shown here is derived from an EMBL/GenBank/DDBJ whole genome shotgun (WGS) entry which is preliminary data.</text>
</comment>
<feature type="transmembrane region" description="Helical" evidence="1">
    <location>
        <begin position="198"/>
        <end position="219"/>
    </location>
</feature>
<feature type="transmembrane region" description="Helical" evidence="1">
    <location>
        <begin position="93"/>
        <end position="114"/>
    </location>
</feature>
<feature type="transmembrane region" description="Helical" evidence="1">
    <location>
        <begin position="299"/>
        <end position="318"/>
    </location>
</feature>
<dbReference type="InterPro" id="IPR025513">
    <property type="entry name" value="DUF4401"/>
</dbReference>
<dbReference type="AlphaFoldDB" id="A0AAV3F3L4"/>
<keyword evidence="1" id="KW-0812">Transmembrane</keyword>
<evidence type="ECO:0000313" key="4">
    <source>
        <dbReference type="Proteomes" id="UP000004834"/>
    </source>
</evidence>
<name>A0AAV3F3L4_9FLAO</name>
<feature type="transmembrane region" description="Helical" evidence="1">
    <location>
        <begin position="37"/>
        <end position="60"/>
    </location>
</feature>
<feature type="transmembrane region" description="Helical" evidence="1">
    <location>
        <begin position="330"/>
        <end position="346"/>
    </location>
</feature>
<reference evidence="3 4" key="1">
    <citation type="submission" date="2011-11" db="EMBL/GenBank/DDBJ databases">
        <title>The Genome Sequence of Myroides odoratimimus CIP 101113.</title>
        <authorList>
            <person name="Earl A."/>
            <person name="Ward D."/>
            <person name="Feldgarden M."/>
            <person name="Gevers D."/>
            <person name="Huys G."/>
            <person name="Young S.K."/>
            <person name="Zeng Q."/>
            <person name="Gargeya S."/>
            <person name="Fitzgerald M."/>
            <person name="Haas B."/>
            <person name="Abouelleil A."/>
            <person name="Alvarado L."/>
            <person name="Arachchi H.M."/>
            <person name="Berlin A."/>
            <person name="Brown A."/>
            <person name="Chapman S.B."/>
            <person name="Chen Z."/>
            <person name="Dunbar C."/>
            <person name="Freedman E."/>
            <person name="Gearin G."/>
            <person name="Goldberg J."/>
            <person name="Griggs A."/>
            <person name="Gujja S."/>
            <person name="Heiman D."/>
            <person name="Howarth C."/>
            <person name="Larson L."/>
            <person name="Lui A."/>
            <person name="MacDonald P.J.P."/>
            <person name="Montmayeur A."/>
            <person name="Murphy C."/>
            <person name="Neiman D."/>
            <person name="Pearson M."/>
            <person name="Priest M."/>
            <person name="Roberts A."/>
            <person name="Saif S."/>
            <person name="Shea T."/>
            <person name="Shenoy N."/>
            <person name="Sisk P."/>
            <person name="Stolte C."/>
            <person name="Sykes S."/>
            <person name="Wortman J."/>
            <person name="Nusbaum C."/>
            <person name="Birren B."/>
        </authorList>
    </citation>
    <scope>NUCLEOTIDE SEQUENCE [LARGE SCALE GENOMIC DNA]</scope>
    <source>
        <strain evidence="3 4">CIP 101113</strain>
    </source>
</reference>
<feature type="transmembrane region" description="Helical" evidence="1">
    <location>
        <begin position="141"/>
        <end position="160"/>
    </location>
</feature>
<evidence type="ECO:0000313" key="3">
    <source>
        <dbReference type="EMBL" id="EHO12675.1"/>
    </source>
</evidence>
<protein>
    <recommendedName>
        <fullName evidence="2">DUF4401 domain-containing protein</fullName>
    </recommendedName>
</protein>
<dbReference type="EMBL" id="AGEE01000017">
    <property type="protein sequence ID" value="EHO12675.1"/>
    <property type="molecule type" value="Genomic_DNA"/>
</dbReference>
<dbReference type="RefSeq" id="WP_006261166.1">
    <property type="nucleotide sequence ID" value="NZ_JH590837.1"/>
</dbReference>
<dbReference type="Pfam" id="PF14351">
    <property type="entry name" value="DUF4401"/>
    <property type="match status" value="1"/>
</dbReference>
<evidence type="ECO:0000256" key="1">
    <source>
        <dbReference type="SAM" id="Phobius"/>
    </source>
</evidence>
<keyword evidence="1" id="KW-0472">Membrane</keyword>
<dbReference type="Proteomes" id="UP000004834">
    <property type="component" value="Unassembled WGS sequence"/>
</dbReference>
<feature type="transmembrane region" description="Helical" evidence="1">
    <location>
        <begin position="66"/>
        <end position="86"/>
    </location>
</feature>
<proteinExistence type="predicted"/>
<sequence>MNSNQFKDIVTSLIQKGVEVEQDALQVAQSKLALKSIIIRVISVIGSLIGLGLFMGFIALISSDLFSNNTFLSIMGLLFLVGSFALNKSKDSAVTDSIAVSLFIIGYAFLVFGLAEATDLAGLIMLITGGITLLLYNNQIIAFLSSLCVLVSIHVILFQLEIETFYHIYLAIVLLFTVYLFWQEQGLRTINKLIRDRYLAVFTASFCYTLVMGIIASTMKYGYYYFSEYRGVHLFLVITILALVVATVYLVLNKMKVTQVSIKVMAYGLVLIFNVLIAFNYPAFGIAFLLMLWSFKRQYKVGFALSIATLIWAMGMFYYDLGISLLEKSLSMMGIGVLFLGIYYLIQKGEGQTNEK</sequence>
<organism evidence="3 4">
    <name type="scientific">Myroides odoratimimus CIP 101113</name>
    <dbReference type="NCBI Taxonomy" id="883154"/>
    <lineage>
        <taxon>Bacteria</taxon>
        <taxon>Pseudomonadati</taxon>
        <taxon>Bacteroidota</taxon>
        <taxon>Flavobacteriia</taxon>
        <taxon>Flavobacteriales</taxon>
        <taxon>Flavobacteriaceae</taxon>
        <taxon>Myroides</taxon>
    </lineage>
</organism>
<gene>
    <name evidence="3" type="ORF">HMPREF9715_01830</name>
</gene>
<accession>A0AAV3F3L4</accession>
<feature type="transmembrane region" description="Helical" evidence="1">
    <location>
        <begin position="264"/>
        <end position="293"/>
    </location>
</feature>
<feature type="transmembrane region" description="Helical" evidence="1">
    <location>
        <begin position="231"/>
        <end position="252"/>
    </location>
</feature>
<keyword evidence="1" id="KW-1133">Transmembrane helix</keyword>